<proteinExistence type="predicted"/>
<gene>
    <name evidence="3" type="ORF">DK427_21240</name>
</gene>
<dbReference type="Proteomes" id="UP000246058">
    <property type="component" value="Chromosome"/>
</dbReference>
<feature type="signal peptide" evidence="2">
    <location>
        <begin position="1"/>
        <end position="23"/>
    </location>
</feature>
<dbReference type="RefSeq" id="WP_109953108.1">
    <property type="nucleotide sequence ID" value="NZ_CP029551.1"/>
</dbReference>
<keyword evidence="3" id="KW-0378">Hydrolase</keyword>
<keyword evidence="4" id="KW-1185">Reference proteome</keyword>
<keyword evidence="2" id="KW-0732">Signal</keyword>
<dbReference type="AlphaFoldDB" id="A0A2U8VVU2"/>
<dbReference type="EMBL" id="CP029551">
    <property type="protein sequence ID" value="AWN37944.1"/>
    <property type="molecule type" value="Genomic_DNA"/>
</dbReference>
<accession>A0A2U8VVU2</accession>
<sequence length="125" mass="11874">MPRLIMPLLGGAILIVGSVAGHAQTSTVTTGSNGVSGSTTVTTGPNGKPCKVVHSDDAKSTGTLSSSVTAGPNGVSSSTTGGPSVTTRAGSGSTSSSASSSSSGGTTMTTTGDGDCVVTVPKDRK</sequence>
<reference evidence="3 4" key="1">
    <citation type="submission" date="2018-05" db="EMBL/GenBank/DDBJ databases">
        <title>Complete Genome Sequence of Methylobacterium sp. 17Sr1-43.</title>
        <authorList>
            <person name="Srinivasan S."/>
        </authorList>
    </citation>
    <scope>NUCLEOTIDE SEQUENCE [LARGE SCALE GENOMIC DNA]</scope>
    <source>
        <strain evidence="3 4">17Sr1-43</strain>
    </source>
</reference>
<evidence type="ECO:0000313" key="3">
    <source>
        <dbReference type="EMBL" id="AWN37944.1"/>
    </source>
</evidence>
<evidence type="ECO:0000313" key="4">
    <source>
        <dbReference type="Proteomes" id="UP000246058"/>
    </source>
</evidence>
<organism evidence="3 4">
    <name type="scientific">Methylobacterium radiodurans</name>
    <dbReference type="NCBI Taxonomy" id="2202828"/>
    <lineage>
        <taxon>Bacteria</taxon>
        <taxon>Pseudomonadati</taxon>
        <taxon>Pseudomonadota</taxon>
        <taxon>Alphaproteobacteria</taxon>
        <taxon>Hyphomicrobiales</taxon>
        <taxon>Methylobacteriaceae</taxon>
        <taxon>Methylobacterium</taxon>
    </lineage>
</organism>
<name>A0A2U8VVU2_9HYPH</name>
<feature type="compositionally biased region" description="Low complexity" evidence="1">
    <location>
        <begin position="25"/>
        <end position="44"/>
    </location>
</feature>
<feature type="chain" id="PRO_5015916921" evidence="2">
    <location>
        <begin position="24"/>
        <end position="125"/>
    </location>
</feature>
<dbReference type="KEGG" id="meti:DK427_21240"/>
<feature type="compositionally biased region" description="Low complexity" evidence="1">
    <location>
        <begin position="71"/>
        <end position="112"/>
    </location>
</feature>
<feature type="region of interest" description="Disordered" evidence="1">
    <location>
        <begin position="25"/>
        <end position="125"/>
    </location>
</feature>
<evidence type="ECO:0000256" key="1">
    <source>
        <dbReference type="SAM" id="MobiDB-lite"/>
    </source>
</evidence>
<feature type="compositionally biased region" description="Polar residues" evidence="1">
    <location>
        <begin position="60"/>
        <end position="70"/>
    </location>
</feature>
<evidence type="ECO:0000256" key="2">
    <source>
        <dbReference type="SAM" id="SignalP"/>
    </source>
</evidence>
<dbReference type="GO" id="GO:0016787">
    <property type="term" value="F:hydrolase activity"/>
    <property type="evidence" value="ECO:0007669"/>
    <property type="project" value="UniProtKB-KW"/>
</dbReference>
<protein>
    <submittedName>
        <fullName evidence="3">Glycosyl hydrolase</fullName>
    </submittedName>
</protein>